<dbReference type="InterPro" id="IPR053160">
    <property type="entry name" value="MFS_DHA3_Transporter"/>
</dbReference>
<dbReference type="Proteomes" id="UP000503336">
    <property type="component" value="Chromosome"/>
</dbReference>
<feature type="transmembrane region" description="Helical" evidence="4">
    <location>
        <begin position="251"/>
        <end position="271"/>
    </location>
</feature>
<feature type="transmembrane region" description="Helical" evidence="4">
    <location>
        <begin position="278"/>
        <end position="300"/>
    </location>
</feature>
<dbReference type="InterPro" id="IPR011701">
    <property type="entry name" value="MFS"/>
</dbReference>
<keyword evidence="3 4" id="KW-0472">Membrane</keyword>
<evidence type="ECO:0000313" key="5">
    <source>
        <dbReference type="EMBL" id="QIE57803.1"/>
    </source>
</evidence>
<dbReference type="InterPro" id="IPR036259">
    <property type="entry name" value="MFS_trans_sf"/>
</dbReference>
<feature type="transmembrane region" description="Helical" evidence="4">
    <location>
        <begin position="93"/>
        <end position="115"/>
    </location>
</feature>
<reference evidence="5 6" key="1">
    <citation type="submission" date="2020-02" db="EMBL/GenBank/DDBJ databases">
        <title>complete genome sequence of Rhodobacteraceae bacterium.</title>
        <authorList>
            <person name="Park J."/>
            <person name="Kim Y.-S."/>
            <person name="Kim K.-H."/>
        </authorList>
    </citation>
    <scope>NUCLEOTIDE SEQUENCE [LARGE SCALE GENOMIC DNA]</scope>
    <source>
        <strain evidence="5 6">RR4-56</strain>
    </source>
</reference>
<evidence type="ECO:0000256" key="4">
    <source>
        <dbReference type="SAM" id="Phobius"/>
    </source>
</evidence>
<feature type="transmembrane region" description="Helical" evidence="4">
    <location>
        <begin position="37"/>
        <end position="57"/>
    </location>
</feature>
<feature type="transmembrane region" description="Helical" evidence="4">
    <location>
        <begin position="69"/>
        <end position="87"/>
    </location>
</feature>
<evidence type="ECO:0000256" key="1">
    <source>
        <dbReference type="ARBA" id="ARBA00022692"/>
    </source>
</evidence>
<gene>
    <name evidence="5" type="ORF">G5B40_08125</name>
</gene>
<dbReference type="PANTHER" id="PTHR23530:SF1">
    <property type="entry name" value="PERMEASE, MAJOR FACILITATOR SUPERFAMILY-RELATED"/>
    <property type="match status" value="1"/>
</dbReference>
<dbReference type="PANTHER" id="PTHR23530">
    <property type="entry name" value="TRANSPORT PROTEIN-RELATED"/>
    <property type="match status" value="1"/>
</dbReference>
<keyword evidence="6" id="KW-1185">Reference proteome</keyword>
<protein>
    <submittedName>
        <fullName evidence="5">MFS transporter</fullName>
    </submittedName>
</protein>
<proteinExistence type="predicted"/>
<feature type="transmembrane region" description="Helical" evidence="4">
    <location>
        <begin position="12"/>
        <end position="31"/>
    </location>
</feature>
<dbReference type="KEGG" id="hdh:G5B40_08125"/>
<dbReference type="SUPFAM" id="SSF103473">
    <property type="entry name" value="MFS general substrate transporter"/>
    <property type="match status" value="1"/>
</dbReference>
<dbReference type="Gene3D" id="1.20.1250.20">
    <property type="entry name" value="MFS general substrate transporter like domains"/>
    <property type="match status" value="1"/>
</dbReference>
<evidence type="ECO:0000313" key="6">
    <source>
        <dbReference type="Proteomes" id="UP000503336"/>
    </source>
</evidence>
<dbReference type="AlphaFoldDB" id="A0A7M3T722"/>
<accession>A0A7M3T722</accession>
<evidence type="ECO:0000256" key="3">
    <source>
        <dbReference type="ARBA" id="ARBA00023136"/>
    </source>
</evidence>
<keyword evidence="2 4" id="KW-1133">Transmembrane helix</keyword>
<feature type="transmembrane region" description="Helical" evidence="4">
    <location>
        <begin position="346"/>
        <end position="365"/>
    </location>
</feature>
<dbReference type="GO" id="GO:0022857">
    <property type="term" value="F:transmembrane transporter activity"/>
    <property type="evidence" value="ECO:0007669"/>
    <property type="project" value="InterPro"/>
</dbReference>
<evidence type="ECO:0000256" key="2">
    <source>
        <dbReference type="ARBA" id="ARBA00022989"/>
    </source>
</evidence>
<feature type="transmembrane region" description="Helical" evidence="4">
    <location>
        <begin position="210"/>
        <end position="231"/>
    </location>
</feature>
<organism evidence="5 6">
    <name type="scientific">Pikeienuella piscinae</name>
    <dbReference type="NCBI Taxonomy" id="2748098"/>
    <lineage>
        <taxon>Bacteria</taxon>
        <taxon>Pseudomonadati</taxon>
        <taxon>Pseudomonadota</taxon>
        <taxon>Alphaproteobacteria</taxon>
        <taxon>Rhodobacterales</taxon>
        <taxon>Paracoccaceae</taxon>
        <taxon>Pikeienuella</taxon>
    </lineage>
</organism>
<dbReference type="EMBL" id="CP049056">
    <property type="protein sequence ID" value="QIE57803.1"/>
    <property type="molecule type" value="Genomic_DNA"/>
</dbReference>
<sequence length="407" mass="43592">MSGMAKNIAVYPWFRFCQGLVFWQAIWFLYFQNTLSASDAILLYAIYDIGTTALEVPSGYMSDRLGRRFTLCASAAAGFGAAMLLALGGSFEVFALGQALLGASAALASGTDSALLYESLTAAGRRAEIERQEVRAWRFSFCALALSAVAGGAIALRFPALPFLAGGAAFIAALVIALRFTEPPRAGVDFAEGAEILRFGSLQSVLTSPVLIWLFMLSILMYMFSHIPFAFGQPFILEALEGSALAGEAGLVSGLVSALMMMFSVATSLFAPKLRRRLGLPALLLLAFAMQIGLCGVLALTDSAVAIAFLFLRMVPDSLSRPFIMARIQPMLSNESRATYISLQSFCGRLLFAATLFLASLSTSGEGEMAYADIRRVLGWCILGGALCFGALVLTARRLKIDRDVET</sequence>
<feature type="transmembrane region" description="Helical" evidence="4">
    <location>
        <begin position="377"/>
        <end position="396"/>
    </location>
</feature>
<dbReference type="Pfam" id="PF07690">
    <property type="entry name" value="MFS_1"/>
    <property type="match status" value="1"/>
</dbReference>
<feature type="transmembrane region" description="Helical" evidence="4">
    <location>
        <begin position="161"/>
        <end position="180"/>
    </location>
</feature>
<name>A0A7M3T722_9RHOB</name>
<keyword evidence="1 4" id="KW-0812">Transmembrane</keyword>
<feature type="transmembrane region" description="Helical" evidence="4">
    <location>
        <begin position="136"/>
        <end position="155"/>
    </location>
</feature>